<dbReference type="GO" id="GO:0008270">
    <property type="term" value="F:zinc ion binding"/>
    <property type="evidence" value="ECO:0007669"/>
    <property type="project" value="InterPro"/>
</dbReference>
<evidence type="ECO:0000313" key="4">
    <source>
        <dbReference type="Proteomes" id="UP000193411"/>
    </source>
</evidence>
<dbReference type="SUPFAM" id="SSF57756">
    <property type="entry name" value="Retrovirus zinc finger-like domains"/>
    <property type="match status" value="1"/>
</dbReference>
<accession>A0A1Y2H6B7</accession>
<sequence length="254" mass="28112">MAVCLAIRGVFADSMRDHIVLHKDLSEPHKMIRHVDDCFSVQLRAEAKKIEDEIATMDLRADELPGSFIARIHVKVDLIQSIRPSFGIDDYHRLLAPVIARCGWNHLMERNYPPMLVHDRRLTSRVPKAMRLVEIALKFADKPIQQAARPAARPATSVTATGGSSFASLRCAFCEEIGHKERHCPIRPPGVRGRYSDRRRSLRQDGNGNGNGFGNQARNMDYGGVGREVAGRGDAGGNGGQMQGAARLDANVRQ</sequence>
<keyword evidence="4" id="KW-1185">Reference proteome</keyword>
<evidence type="ECO:0000256" key="1">
    <source>
        <dbReference type="SAM" id="MobiDB-lite"/>
    </source>
</evidence>
<protein>
    <recommendedName>
        <fullName evidence="5">CCHC-type domain-containing protein</fullName>
    </recommendedName>
</protein>
<dbReference type="EMBL" id="MCFL01000263">
    <property type="protein sequence ID" value="ORZ29243.1"/>
    <property type="molecule type" value="Genomic_DNA"/>
</dbReference>
<dbReference type="Proteomes" id="UP000193411">
    <property type="component" value="Unassembled WGS sequence"/>
</dbReference>
<evidence type="ECO:0008006" key="5">
    <source>
        <dbReference type="Google" id="ProtNLM"/>
    </source>
</evidence>
<evidence type="ECO:0000313" key="2">
    <source>
        <dbReference type="EMBL" id="ORZ29243.1"/>
    </source>
</evidence>
<gene>
    <name evidence="3" type="ORF">BCR44DRAFT_1423899</name>
    <name evidence="2" type="ORF">BCR44DRAFT_1453142</name>
</gene>
<dbReference type="EMBL" id="MCFL01000002">
    <property type="protein sequence ID" value="ORZ40845.1"/>
    <property type="molecule type" value="Genomic_DNA"/>
</dbReference>
<feature type="region of interest" description="Disordered" evidence="1">
    <location>
        <begin position="185"/>
        <end position="254"/>
    </location>
</feature>
<name>A0A1Y2H6B7_9FUNG</name>
<comment type="caution">
    <text evidence="2">The sequence shown here is derived from an EMBL/GenBank/DDBJ whole genome shotgun (WGS) entry which is preliminary data.</text>
</comment>
<feature type="compositionally biased region" description="Gly residues" evidence="1">
    <location>
        <begin position="233"/>
        <end position="242"/>
    </location>
</feature>
<reference evidence="2 4" key="1">
    <citation type="submission" date="2016-07" db="EMBL/GenBank/DDBJ databases">
        <title>Pervasive Adenine N6-methylation of Active Genes in Fungi.</title>
        <authorList>
            <consortium name="DOE Joint Genome Institute"/>
            <person name="Mondo S.J."/>
            <person name="Dannebaum R.O."/>
            <person name="Kuo R.C."/>
            <person name="Labutti K."/>
            <person name="Haridas S."/>
            <person name="Kuo A."/>
            <person name="Salamov A."/>
            <person name="Ahrendt S.R."/>
            <person name="Lipzen A."/>
            <person name="Sullivan W."/>
            <person name="Andreopoulos W.B."/>
            <person name="Clum A."/>
            <person name="Lindquist E."/>
            <person name="Daum C."/>
            <person name="Ramamoorthy G.K."/>
            <person name="Gryganskyi A."/>
            <person name="Culley D."/>
            <person name="Magnuson J.K."/>
            <person name="James T.Y."/>
            <person name="O'Malley M.A."/>
            <person name="Stajich J.E."/>
            <person name="Spatafora J.W."/>
            <person name="Visel A."/>
            <person name="Grigoriev I.V."/>
        </authorList>
    </citation>
    <scope>NUCLEOTIDE SEQUENCE [LARGE SCALE GENOMIC DNA]</scope>
    <source>
        <strain evidence="2 4">PL171</strain>
    </source>
</reference>
<dbReference type="AlphaFoldDB" id="A0A1Y2H6B7"/>
<proteinExistence type="predicted"/>
<evidence type="ECO:0000313" key="3">
    <source>
        <dbReference type="EMBL" id="ORZ40845.1"/>
    </source>
</evidence>
<dbReference type="GO" id="GO:0003676">
    <property type="term" value="F:nucleic acid binding"/>
    <property type="evidence" value="ECO:0007669"/>
    <property type="project" value="InterPro"/>
</dbReference>
<organism evidence="2 4">
    <name type="scientific">Catenaria anguillulae PL171</name>
    <dbReference type="NCBI Taxonomy" id="765915"/>
    <lineage>
        <taxon>Eukaryota</taxon>
        <taxon>Fungi</taxon>
        <taxon>Fungi incertae sedis</taxon>
        <taxon>Blastocladiomycota</taxon>
        <taxon>Blastocladiomycetes</taxon>
        <taxon>Blastocladiales</taxon>
        <taxon>Catenariaceae</taxon>
        <taxon>Catenaria</taxon>
    </lineage>
</organism>
<dbReference type="InterPro" id="IPR036875">
    <property type="entry name" value="Znf_CCHC_sf"/>
</dbReference>
<feature type="compositionally biased region" description="Basic and acidic residues" evidence="1">
    <location>
        <begin position="194"/>
        <end position="203"/>
    </location>
</feature>